<organism evidence="1 2">
    <name type="scientific">Fusarium austroafricanum</name>
    <dbReference type="NCBI Taxonomy" id="2364996"/>
    <lineage>
        <taxon>Eukaryota</taxon>
        <taxon>Fungi</taxon>
        <taxon>Dikarya</taxon>
        <taxon>Ascomycota</taxon>
        <taxon>Pezizomycotina</taxon>
        <taxon>Sordariomycetes</taxon>
        <taxon>Hypocreomycetidae</taxon>
        <taxon>Hypocreales</taxon>
        <taxon>Nectriaceae</taxon>
        <taxon>Fusarium</taxon>
        <taxon>Fusarium concolor species complex</taxon>
    </lineage>
</organism>
<name>A0A8H4P117_9HYPO</name>
<reference evidence="1" key="1">
    <citation type="submission" date="2020-01" db="EMBL/GenBank/DDBJ databases">
        <title>Identification and distribution of gene clusters putatively required for synthesis of sphingolipid metabolism inhibitors in phylogenetically diverse species of the filamentous fungus Fusarium.</title>
        <authorList>
            <person name="Kim H.-S."/>
            <person name="Busman M."/>
            <person name="Brown D.W."/>
            <person name="Divon H."/>
            <person name="Uhlig S."/>
            <person name="Proctor R.H."/>
        </authorList>
    </citation>
    <scope>NUCLEOTIDE SEQUENCE</scope>
    <source>
        <strain evidence="1">NRRL 53441</strain>
    </source>
</reference>
<sequence length="407" mass="44832">MGIFSSLLGSIPTAARWLIGNSGTIGDVVNAVRDVIKTKEFEDEDGFSFIPEPDLLPLDLSLNSLENDLKKANKILDARAKKDLKRGRDDNGRKYYPNNASNLLWTVPSNPVGGTSGGIPSAEMYRDLALILREKDFPLFFTDNNDDPVDVTYRLAQGLFSNIKGKGITITTPGGRKIRSLPVSVASGDDGCIINAQHVYYEIPMGKTGTENAWQAALHMNSSMTPDFILQWEAEQAELVYYSDKKPPTGPVWILTFEIDWRTVLKAKSAGKNLADKVEADHGYYVSFCNIEANIQSMKIITAANVAPAQARANVEVLAGKLSRDVSNPSLRLLDKVTEPLTAQGPDVNITNAAYNNDYKGTSDYQMAIQRQVAEAARREARNRRELDDMTAKILAGEDNVVMRQKA</sequence>
<comment type="caution">
    <text evidence="1">The sequence shown here is derived from an EMBL/GenBank/DDBJ whole genome shotgun (WGS) entry which is preliminary data.</text>
</comment>
<dbReference type="AlphaFoldDB" id="A0A8H4P117"/>
<evidence type="ECO:0000313" key="1">
    <source>
        <dbReference type="EMBL" id="KAF4453168.1"/>
    </source>
</evidence>
<keyword evidence="2" id="KW-1185">Reference proteome</keyword>
<gene>
    <name evidence="1" type="ORF">F53441_4107</name>
</gene>
<dbReference type="Proteomes" id="UP000605986">
    <property type="component" value="Unassembled WGS sequence"/>
</dbReference>
<dbReference type="OrthoDB" id="4336378at2759"/>
<evidence type="ECO:0000313" key="2">
    <source>
        <dbReference type="Proteomes" id="UP000605986"/>
    </source>
</evidence>
<protein>
    <submittedName>
        <fullName evidence="1">Uncharacterized protein</fullName>
    </submittedName>
</protein>
<accession>A0A8H4P117</accession>
<proteinExistence type="predicted"/>
<dbReference type="EMBL" id="JAADJG010000161">
    <property type="protein sequence ID" value="KAF4453168.1"/>
    <property type="molecule type" value="Genomic_DNA"/>
</dbReference>